<dbReference type="EMBL" id="OBEH01000001">
    <property type="protein sequence ID" value="SNY94794.1"/>
    <property type="molecule type" value="Genomic_DNA"/>
</dbReference>
<dbReference type="InterPro" id="IPR029058">
    <property type="entry name" value="AB_hydrolase_fold"/>
</dbReference>
<dbReference type="InterPro" id="IPR036034">
    <property type="entry name" value="PDZ_sf"/>
</dbReference>
<reference evidence="4" key="1">
    <citation type="submission" date="2017-09" db="EMBL/GenBank/DDBJ databases">
        <authorList>
            <person name="Varghese N."/>
            <person name="Submissions S."/>
        </authorList>
    </citation>
    <scope>NUCLEOTIDE SEQUENCE [LARGE SCALE GENOMIC DNA]</scope>
    <source>
        <strain evidence="4">DSM 25885</strain>
    </source>
</reference>
<dbReference type="GO" id="GO:0052689">
    <property type="term" value="F:carboxylic ester hydrolase activity"/>
    <property type="evidence" value="ECO:0007669"/>
    <property type="project" value="TreeGrafter"/>
</dbReference>
<dbReference type="Gene3D" id="3.40.50.1820">
    <property type="entry name" value="alpha/beta hydrolase"/>
    <property type="match status" value="1"/>
</dbReference>
<dbReference type="Pfam" id="PF12146">
    <property type="entry name" value="Hydrolase_4"/>
    <property type="match status" value="1"/>
</dbReference>
<dbReference type="AlphaFoldDB" id="A0A285MC97"/>
<evidence type="ECO:0000313" key="4">
    <source>
        <dbReference type="Proteomes" id="UP000219048"/>
    </source>
</evidence>
<dbReference type="Pfam" id="PF13180">
    <property type="entry name" value="PDZ_2"/>
    <property type="match status" value="1"/>
</dbReference>
<dbReference type="Gene3D" id="2.30.42.10">
    <property type="match status" value="1"/>
</dbReference>
<feature type="domain" description="Serine aminopeptidase S33" evidence="1">
    <location>
        <begin position="176"/>
        <end position="402"/>
    </location>
</feature>
<organism evidence="3 4">
    <name type="scientific">Flagellimonas pacifica</name>
    <dbReference type="NCBI Taxonomy" id="1247520"/>
    <lineage>
        <taxon>Bacteria</taxon>
        <taxon>Pseudomonadati</taxon>
        <taxon>Bacteroidota</taxon>
        <taxon>Flavobacteriia</taxon>
        <taxon>Flavobacteriales</taxon>
        <taxon>Flavobacteriaceae</taxon>
        <taxon>Flagellimonas</taxon>
    </lineage>
</organism>
<dbReference type="InterPro" id="IPR053145">
    <property type="entry name" value="AB_hydrolase_Est10"/>
</dbReference>
<evidence type="ECO:0000259" key="2">
    <source>
        <dbReference type="Pfam" id="PF13180"/>
    </source>
</evidence>
<dbReference type="SUPFAM" id="SSF50156">
    <property type="entry name" value="PDZ domain-like"/>
    <property type="match status" value="1"/>
</dbReference>
<accession>A0A285MC97</accession>
<evidence type="ECO:0000259" key="1">
    <source>
        <dbReference type="Pfam" id="PF12146"/>
    </source>
</evidence>
<dbReference type="PANTHER" id="PTHR43265">
    <property type="entry name" value="ESTERASE ESTD"/>
    <property type="match status" value="1"/>
</dbReference>
<dbReference type="InterPro" id="IPR022742">
    <property type="entry name" value="Hydrolase_4"/>
</dbReference>
<dbReference type="SUPFAM" id="SSF53474">
    <property type="entry name" value="alpha/beta-Hydrolases"/>
    <property type="match status" value="1"/>
</dbReference>
<gene>
    <name evidence="3" type="ORF">SAMN06265377_0454</name>
</gene>
<feature type="domain" description="PDZ" evidence="2">
    <location>
        <begin position="42"/>
        <end position="110"/>
    </location>
</feature>
<dbReference type="RefSeq" id="WP_097044146.1">
    <property type="nucleotide sequence ID" value="NZ_OBEH01000001.1"/>
</dbReference>
<dbReference type="Proteomes" id="UP000219048">
    <property type="component" value="Unassembled WGS sequence"/>
</dbReference>
<sequence length="441" mass="49720">MKSKNGLFLLSVLTLFSTLSVTSQILGRRSSWEAKINGPNGNTPGVTIAELNKNSPLEKAGFLTNDVIVEVDDILIKDGEVWSDTSYGLRSNTPTKVKAIRNGKMVEAIVQFNPLEKENHTELDTFYEEVTSPYGITQRIIITKPKKSGKQPAIVLIGGLSCSSIETYPGRKGNWVQTIKDLVEKSGMVVMRIEKPGVGDSEGNCGQSDFLTDIAGFRAAIKNLKSKSYVDTSKIVVYGSSMGSALAPLFANEFDLAGVISDGTFFKTWYEHMLEIERRLLQFRGNTESQIVEKMNKYYIPLYYGMLIQKKTYQEVVNEYPSLADYNYHSAAHMYGRPMAYYQQLQDFDLAGQWEKIKVPVRILRGTNDWIMSSFDNKMIIDVLKRNGHQDHLLYEYPGLDHWNTIHESPKNSFEGKPGKWDEGTINLVIKWAQEMVGLTS</sequence>
<proteinExistence type="predicted"/>
<evidence type="ECO:0000313" key="3">
    <source>
        <dbReference type="EMBL" id="SNY94794.1"/>
    </source>
</evidence>
<keyword evidence="4" id="KW-1185">Reference proteome</keyword>
<protein>
    <submittedName>
        <fullName evidence="3">Pimeloyl-ACP methyl ester carboxylesterase</fullName>
    </submittedName>
</protein>
<dbReference type="PANTHER" id="PTHR43265:SF1">
    <property type="entry name" value="ESTERASE ESTD"/>
    <property type="match status" value="1"/>
</dbReference>
<dbReference type="InterPro" id="IPR001478">
    <property type="entry name" value="PDZ"/>
</dbReference>
<dbReference type="OrthoDB" id="9809549at2"/>
<name>A0A285MC97_9FLAO</name>